<dbReference type="Proteomes" id="UP000029585">
    <property type="component" value="Unassembled WGS sequence"/>
</dbReference>
<dbReference type="eggNOG" id="ENOG50331FB">
    <property type="taxonomic scope" value="Bacteria"/>
</dbReference>
<sequence>MSKPRYRWWGYIKSIIRNYPALEGRYCQGTSLKERMAVQRSIEQTERMENGKERLQVVDLVFFKQTHTLEGAAMMVPCHYETARHWHSDFIKLVAKNFGLLE</sequence>
<name>A0A096CJ68_FLAPL</name>
<accession>A0A096CJ68</accession>
<reference evidence="1 2" key="1">
    <citation type="submission" date="2011-08" db="EMBL/GenBank/DDBJ databases">
        <title>The Genome Sequence of Clostridium orbiscindens 1_3_50AFAA.</title>
        <authorList>
            <consortium name="The Broad Institute Genome Sequencing Platform"/>
            <person name="Earl A."/>
            <person name="Ward D."/>
            <person name="Feldgarden M."/>
            <person name="Gevers D."/>
            <person name="Daigneault M."/>
            <person name="Strauss J."/>
            <person name="Allen-Vercoe E."/>
            <person name="Young S.K."/>
            <person name="Zeng Q."/>
            <person name="Gargeya S."/>
            <person name="Fitzgerald M."/>
            <person name="Haas B."/>
            <person name="Abouelleil A."/>
            <person name="Alvarado L."/>
            <person name="Arachchi H.M."/>
            <person name="Berlin A."/>
            <person name="Brown A."/>
            <person name="Chapman S.B."/>
            <person name="Chen Z."/>
            <person name="Dunbar C."/>
            <person name="Freedman E."/>
            <person name="Gearin G."/>
            <person name="Gellesch M."/>
            <person name="Goldberg J."/>
            <person name="Griggs A."/>
            <person name="Gujja S."/>
            <person name="Heiman D."/>
            <person name="Howarth C."/>
            <person name="Larson L."/>
            <person name="Lui A."/>
            <person name="MacDonald P.J.P."/>
            <person name="Montmayeur A."/>
            <person name="Murphy C."/>
            <person name="Neiman D."/>
            <person name="Pearson M."/>
            <person name="Priest M."/>
            <person name="Roberts A."/>
            <person name="Saif S."/>
            <person name="Shea T."/>
            <person name="Shenoy N."/>
            <person name="Sisk P."/>
            <person name="Stolte C."/>
            <person name="Sykes S."/>
            <person name="Wortman J."/>
            <person name="Nusbaum C."/>
            <person name="Birren B."/>
        </authorList>
    </citation>
    <scope>NUCLEOTIDE SEQUENCE [LARGE SCALE GENOMIC DNA]</scope>
    <source>
        <strain evidence="1 2">1_3_50AFAA</strain>
    </source>
</reference>
<dbReference type="EMBL" id="ADLO01000079">
    <property type="protein sequence ID" value="KGF54812.1"/>
    <property type="molecule type" value="Genomic_DNA"/>
</dbReference>
<proteinExistence type="predicted"/>
<dbReference type="HOGENOM" id="CLU_156553_0_0_9"/>
<dbReference type="PATRIC" id="fig|742738.3.peg.2570"/>
<dbReference type="AlphaFoldDB" id="A0A096CJ68"/>
<organism evidence="1 2">
    <name type="scientific">Flavonifractor plautii 1_3_50AFAA</name>
    <dbReference type="NCBI Taxonomy" id="742738"/>
    <lineage>
        <taxon>Bacteria</taxon>
        <taxon>Bacillati</taxon>
        <taxon>Bacillota</taxon>
        <taxon>Clostridia</taxon>
        <taxon>Eubacteriales</taxon>
        <taxon>Oscillospiraceae</taxon>
        <taxon>Flavonifractor</taxon>
    </lineage>
</organism>
<comment type="caution">
    <text evidence="1">The sequence shown here is derived from an EMBL/GenBank/DDBJ whole genome shotgun (WGS) entry which is preliminary data.</text>
</comment>
<evidence type="ECO:0000313" key="2">
    <source>
        <dbReference type="Proteomes" id="UP000029585"/>
    </source>
</evidence>
<evidence type="ECO:0000313" key="1">
    <source>
        <dbReference type="EMBL" id="KGF54812.1"/>
    </source>
</evidence>
<protein>
    <submittedName>
        <fullName evidence="1">Uncharacterized protein</fullName>
    </submittedName>
</protein>
<keyword evidence="2" id="KW-1185">Reference proteome</keyword>
<gene>
    <name evidence="1" type="ORF">HMPREF9460_02503</name>
</gene>